<comment type="caution">
    <text evidence="1">The sequence shown here is derived from an EMBL/GenBank/DDBJ whole genome shotgun (WGS) entry which is preliminary data.</text>
</comment>
<evidence type="ECO:0000313" key="1">
    <source>
        <dbReference type="EMBL" id="KAF7363971.1"/>
    </source>
</evidence>
<accession>A0A8H7D9T4</accession>
<keyword evidence="2" id="KW-1185">Reference proteome</keyword>
<name>A0A8H7D9T4_9AGAR</name>
<reference evidence="1" key="1">
    <citation type="submission" date="2020-05" db="EMBL/GenBank/DDBJ databases">
        <title>Mycena genomes resolve the evolution of fungal bioluminescence.</title>
        <authorList>
            <person name="Tsai I.J."/>
        </authorList>
    </citation>
    <scope>NUCLEOTIDE SEQUENCE</scope>
    <source>
        <strain evidence="1">160909Yilan</strain>
    </source>
</reference>
<evidence type="ECO:0000313" key="2">
    <source>
        <dbReference type="Proteomes" id="UP000623467"/>
    </source>
</evidence>
<dbReference type="AlphaFoldDB" id="A0A8H7D9T4"/>
<proteinExistence type="predicted"/>
<organism evidence="1 2">
    <name type="scientific">Mycena sanguinolenta</name>
    <dbReference type="NCBI Taxonomy" id="230812"/>
    <lineage>
        <taxon>Eukaryota</taxon>
        <taxon>Fungi</taxon>
        <taxon>Dikarya</taxon>
        <taxon>Basidiomycota</taxon>
        <taxon>Agaricomycotina</taxon>
        <taxon>Agaricomycetes</taxon>
        <taxon>Agaricomycetidae</taxon>
        <taxon>Agaricales</taxon>
        <taxon>Marasmiineae</taxon>
        <taxon>Mycenaceae</taxon>
        <taxon>Mycena</taxon>
    </lineage>
</organism>
<sequence>MYLQNAKARIVDEIAAHKQPLCYQRGDLFDRPKHAIFAAQETLATSNSDNRKPDALYHLDILVWIPHLLAKRVTLKCECGLHLVLNGFNSNPIARRVRRRPTDYFLLTNRYLCNPDRVNNPGCGRSYQGTDVHIFGQLPRLVQLAFPVYLSARSAIDKQMMVEVVNLFTSRVGPGPYSELFAESQYREHADRELIWLAAADYHGFTGVKPFSSFNDPFQYGGFSLSVNYIRAMFVDWFAAHHIFFDRSMAAKPGTRLAGDHTFWTVNHTGKLKGEPVHTALYSVVNEYEEVRATTLCLTKAMPFVQGLYEGIEKGLKEHGHKPTQVVYCDQPQGKSWFSFQFLAYL</sequence>
<dbReference type="OrthoDB" id="3267843at2759"/>
<dbReference type="Proteomes" id="UP000623467">
    <property type="component" value="Unassembled WGS sequence"/>
</dbReference>
<protein>
    <submittedName>
        <fullName evidence="1">Uncharacterized protein</fullName>
    </submittedName>
</protein>
<gene>
    <name evidence="1" type="ORF">MSAN_01055600</name>
</gene>
<dbReference type="EMBL" id="JACAZH010000007">
    <property type="protein sequence ID" value="KAF7363971.1"/>
    <property type="molecule type" value="Genomic_DNA"/>
</dbReference>